<dbReference type="PANTHER" id="PTHR28620">
    <property type="entry name" value="CENTROMERE PROTEIN V"/>
    <property type="match status" value="1"/>
</dbReference>
<comment type="caution">
    <text evidence="5">The sequence shown here is derived from an EMBL/GenBank/DDBJ whole genome shotgun (WGS) entry which is preliminary data.</text>
</comment>
<dbReference type="SUPFAM" id="SSF51316">
    <property type="entry name" value="Mss4-like"/>
    <property type="match status" value="1"/>
</dbReference>
<keyword evidence="6" id="KW-1185">Reference proteome</keyword>
<proteinExistence type="inferred from homology"/>
<dbReference type="InterPro" id="IPR052355">
    <property type="entry name" value="CENP-V-like"/>
</dbReference>
<dbReference type="Gene3D" id="2.170.150.70">
    <property type="match status" value="1"/>
</dbReference>
<comment type="similarity">
    <text evidence="1">Belongs to the Gfa family.</text>
</comment>
<evidence type="ECO:0000256" key="3">
    <source>
        <dbReference type="ARBA" id="ARBA00022833"/>
    </source>
</evidence>
<dbReference type="Proteomes" id="UP001595740">
    <property type="component" value="Unassembled WGS sequence"/>
</dbReference>
<sequence>MTIQTYTGSCHCGAVRFEADLDLDQGTGKCNCSICSKTRNWGASVKPDAFRLLSGDDATSDYQFNTRAVHWPFCKTCGVRAYGQGDIPEIGGKFFTVSVVCLDGLTPEQLAALPVHYSDGLHDNWMNPPTVTAYL</sequence>
<keyword evidence="3" id="KW-0862">Zinc</keyword>
<evidence type="ECO:0000313" key="5">
    <source>
        <dbReference type="EMBL" id="MFC3550479.1"/>
    </source>
</evidence>
<evidence type="ECO:0000259" key="4">
    <source>
        <dbReference type="PROSITE" id="PS51891"/>
    </source>
</evidence>
<gene>
    <name evidence="5" type="ORF">ACFOLC_05565</name>
</gene>
<keyword evidence="2" id="KW-0479">Metal-binding</keyword>
<organism evidence="5 6">
    <name type="scientific">Lysobacter cavernae</name>
    <dbReference type="NCBI Taxonomy" id="1685901"/>
    <lineage>
        <taxon>Bacteria</taxon>
        <taxon>Pseudomonadati</taxon>
        <taxon>Pseudomonadota</taxon>
        <taxon>Gammaproteobacteria</taxon>
        <taxon>Lysobacterales</taxon>
        <taxon>Lysobacteraceae</taxon>
        <taxon>Lysobacter</taxon>
    </lineage>
</organism>
<accession>A0ABV7RNN5</accession>
<dbReference type="InterPro" id="IPR011057">
    <property type="entry name" value="Mss4-like_sf"/>
</dbReference>
<dbReference type="PANTHER" id="PTHR28620:SF1">
    <property type="entry name" value="CENP-V_GFA DOMAIN-CONTAINING PROTEIN"/>
    <property type="match status" value="1"/>
</dbReference>
<evidence type="ECO:0000256" key="2">
    <source>
        <dbReference type="ARBA" id="ARBA00022723"/>
    </source>
</evidence>
<dbReference type="InterPro" id="IPR006913">
    <property type="entry name" value="CENP-V/GFA"/>
</dbReference>
<dbReference type="RefSeq" id="WP_386758240.1">
    <property type="nucleotide sequence ID" value="NZ_JBHRXK010000002.1"/>
</dbReference>
<dbReference type="PROSITE" id="PS51891">
    <property type="entry name" value="CENP_V_GFA"/>
    <property type="match status" value="1"/>
</dbReference>
<feature type="domain" description="CENP-V/GFA" evidence="4">
    <location>
        <begin position="6"/>
        <end position="126"/>
    </location>
</feature>
<reference evidence="6" key="1">
    <citation type="journal article" date="2019" name="Int. J. Syst. Evol. Microbiol.">
        <title>The Global Catalogue of Microorganisms (GCM) 10K type strain sequencing project: providing services to taxonomists for standard genome sequencing and annotation.</title>
        <authorList>
            <consortium name="The Broad Institute Genomics Platform"/>
            <consortium name="The Broad Institute Genome Sequencing Center for Infectious Disease"/>
            <person name="Wu L."/>
            <person name="Ma J."/>
        </authorList>
    </citation>
    <scope>NUCLEOTIDE SEQUENCE [LARGE SCALE GENOMIC DNA]</scope>
    <source>
        <strain evidence="6">KCTC 42875</strain>
    </source>
</reference>
<dbReference type="Pfam" id="PF04828">
    <property type="entry name" value="GFA"/>
    <property type="match status" value="1"/>
</dbReference>
<evidence type="ECO:0000256" key="1">
    <source>
        <dbReference type="ARBA" id="ARBA00005495"/>
    </source>
</evidence>
<dbReference type="EMBL" id="JBHRXK010000002">
    <property type="protein sequence ID" value="MFC3550479.1"/>
    <property type="molecule type" value="Genomic_DNA"/>
</dbReference>
<name>A0ABV7RNN5_9GAMM</name>
<evidence type="ECO:0000313" key="6">
    <source>
        <dbReference type="Proteomes" id="UP001595740"/>
    </source>
</evidence>
<protein>
    <submittedName>
        <fullName evidence="5">GFA family protein</fullName>
    </submittedName>
</protein>